<dbReference type="RefSeq" id="WP_146783368.1">
    <property type="nucleotide sequence ID" value="NZ_BAABIO010000006.1"/>
</dbReference>
<dbReference type="PANTHER" id="PTHR34406">
    <property type="entry name" value="PROTEIN YCEI"/>
    <property type="match status" value="1"/>
</dbReference>
<evidence type="ECO:0000313" key="4">
    <source>
        <dbReference type="Proteomes" id="UP000321204"/>
    </source>
</evidence>
<evidence type="ECO:0000259" key="2">
    <source>
        <dbReference type="SMART" id="SM00867"/>
    </source>
</evidence>
<gene>
    <name evidence="3" type="ORF">FSB75_04435</name>
</gene>
<evidence type="ECO:0000313" key="3">
    <source>
        <dbReference type="EMBL" id="QEC55183.1"/>
    </source>
</evidence>
<dbReference type="OrthoDB" id="116832at2"/>
<protein>
    <submittedName>
        <fullName evidence="3">YceI family protein</fullName>
    </submittedName>
</protein>
<dbReference type="InterPro" id="IPR007372">
    <property type="entry name" value="Lipid/polyisoprenoid-bd_YceI"/>
</dbReference>
<evidence type="ECO:0000256" key="1">
    <source>
        <dbReference type="SAM" id="SignalP"/>
    </source>
</evidence>
<reference evidence="3 4" key="1">
    <citation type="journal article" date="2015" name="Int. J. Syst. Evol. Microbiol.">
        <title>Flavisolibacter ginsenosidimutans sp. nov., with ginsenoside-converting activity isolated from soil used for cultivating ginseng.</title>
        <authorList>
            <person name="Zhao Y."/>
            <person name="Liu Q."/>
            <person name="Kang M.S."/>
            <person name="Jin F."/>
            <person name="Yu H."/>
            <person name="Im W.T."/>
        </authorList>
    </citation>
    <scope>NUCLEOTIDE SEQUENCE [LARGE SCALE GENOMIC DNA]</scope>
    <source>
        <strain evidence="3 4">Gsoil 636</strain>
    </source>
</reference>
<name>A0A5B8UFD5_9BACT</name>
<feature type="signal peptide" evidence="1">
    <location>
        <begin position="1"/>
        <end position="21"/>
    </location>
</feature>
<dbReference type="Gene3D" id="2.40.128.110">
    <property type="entry name" value="Lipid/polyisoprenoid-binding, YceI-like"/>
    <property type="match status" value="1"/>
</dbReference>
<organism evidence="3 4">
    <name type="scientific">Flavisolibacter ginsenosidimutans</name>
    <dbReference type="NCBI Taxonomy" id="661481"/>
    <lineage>
        <taxon>Bacteria</taxon>
        <taxon>Pseudomonadati</taxon>
        <taxon>Bacteroidota</taxon>
        <taxon>Chitinophagia</taxon>
        <taxon>Chitinophagales</taxon>
        <taxon>Chitinophagaceae</taxon>
        <taxon>Flavisolibacter</taxon>
    </lineage>
</organism>
<dbReference type="SMART" id="SM00867">
    <property type="entry name" value="YceI"/>
    <property type="match status" value="1"/>
</dbReference>
<dbReference type="AlphaFoldDB" id="A0A5B8UFD5"/>
<sequence>MFRKNLIILSGLVLFATVTNAQDRYFTKTGQIDFFSKAALEDIAAKNNTVTAVLDTKSGAMQFSVPMKGFEFEKKLMQEHFNENYVESDKYPKADFKGVVANNAAVNFAKDGTYNVTVKGKLTIHGVTKDVEAPGTIKVNNGKVDAASTFNIKLSDYNISIPAVVKDKISNSIKISVDTRLEPFKG</sequence>
<dbReference type="EMBL" id="CP042433">
    <property type="protein sequence ID" value="QEC55183.1"/>
    <property type="molecule type" value="Genomic_DNA"/>
</dbReference>
<proteinExistence type="predicted"/>
<feature type="chain" id="PRO_5022926059" evidence="1">
    <location>
        <begin position="22"/>
        <end position="186"/>
    </location>
</feature>
<dbReference type="KEGG" id="fgg:FSB75_04435"/>
<dbReference type="SUPFAM" id="SSF101874">
    <property type="entry name" value="YceI-like"/>
    <property type="match status" value="1"/>
</dbReference>
<dbReference type="InterPro" id="IPR036761">
    <property type="entry name" value="TTHA0802/YceI-like_sf"/>
</dbReference>
<keyword evidence="4" id="KW-1185">Reference proteome</keyword>
<dbReference type="Pfam" id="PF04264">
    <property type="entry name" value="YceI"/>
    <property type="match status" value="1"/>
</dbReference>
<feature type="domain" description="Lipid/polyisoprenoid-binding YceI-like" evidence="2">
    <location>
        <begin position="5"/>
        <end position="182"/>
    </location>
</feature>
<keyword evidence="1" id="KW-0732">Signal</keyword>
<dbReference type="PANTHER" id="PTHR34406:SF1">
    <property type="entry name" value="PROTEIN YCEI"/>
    <property type="match status" value="1"/>
</dbReference>
<dbReference type="Proteomes" id="UP000321204">
    <property type="component" value="Chromosome"/>
</dbReference>
<accession>A0A5B8UFD5</accession>